<dbReference type="AlphaFoldDB" id="A0A8S0XR02"/>
<proteinExistence type="predicted"/>
<evidence type="ECO:0000313" key="4">
    <source>
        <dbReference type="Proteomes" id="UP000467700"/>
    </source>
</evidence>
<keyword evidence="4" id="KW-1185">Reference proteome</keyword>
<dbReference type="PROSITE" id="PS50011">
    <property type="entry name" value="PROTEIN_KINASE_DOM"/>
    <property type="match status" value="1"/>
</dbReference>
<protein>
    <recommendedName>
        <fullName evidence="2">Protein kinase domain-containing protein</fullName>
    </recommendedName>
</protein>
<feature type="compositionally biased region" description="Basic and acidic residues" evidence="1">
    <location>
        <begin position="845"/>
        <end position="854"/>
    </location>
</feature>
<sequence length="854" mass="97434">MFPTTPHGAANPLPSSSVEDTPRHRNLGATPPCGPVLGHEQYRKEMARDTKGQWVGPIPYKAFFAKHMSIDEPVSENLIAPNYFDKIPAGKGKAEKDMYDPLIELVSDAGLLDPTCILVNTSNHTDFDSYIDAQWKPDITCYLKEDYCEEDTSDEEFLPPNTKGSTKTRNPQNKTFFDRSQLCVEMKPDNVSPFNDPPSNLDGEALRKFQFENKTEAGTQARGQIGAALTEICARQHRTRAFFVFINAKEVRFLLHDRCATLVTRAVNYREESGVLAEFFWRFARLTPAQRGIDETVRLATSDERDIAMEKLKRWAPKKHRPVLVMSVPKPDGEMHEFAVWGAMAEPKTLHGRSTRAYPAVDLETDDVVFLKETWRADLSGMEKESEILKELNDKGVRYVPKFQYGDDIKQPYHTTNNHRYVRASWRAGPQRNVFRRTHHRFTELFVGNHLDGFTTSKKLLRAVSHALIAHQDAYEICGILHRDVSGKNVMMDDEETGCLNDWDLAKRVPGHPSNPETAEEDKTTDEGEHASDEEQEDEEEDGEEDLPALTAQDDEGDDEDDKDDDEDEDEDEEGYEEFSRHTYRTGTWYFMSALVLRYPWKVHSLQDDLESFFYVVLFFTLQYLPVNVSQARLVQLMKSVFEECNFSLEFGIDVGGQAKTKLFAGRNSDIRKLVYVDNTPLTQFIQHARSAFYQFHRYFDEEEPSEVAYPINNLHSHTAGLGDNSQQGLLSAEQPPSLPAHIVLRDHKHLLLIFESALAQDGWSDVRNEMAAVHQFTASDPAEAQPGLKRGCEGEASTASKRSRSEYTMSNQGGVNSIANPKRRSIYQKEKKRKEREKKKKERVARLKKDVRA</sequence>
<comment type="caution">
    <text evidence="3">The sequence shown here is derived from an EMBL/GenBank/DDBJ whole genome shotgun (WGS) entry which is preliminary data.</text>
</comment>
<organism evidence="3 4">
    <name type="scientific">Cyclocybe aegerita</name>
    <name type="common">Black poplar mushroom</name>
    <name type="synonym">Agrocybe aegerita</name>
    <dbReference type="NCBI Taxonomy" id="1973307"/>
    <lineage>
        <taxon>Eukaryota</taxon>
        <taxon>Fungi</taxon>
        <taxon>Dikarya</taxon>
        <taxon>Basidiomycota</taxon>
        <taxon>Agaricomycotina</taxon>
        <taxon>Agaricomycetes</taxon>
        <taxon>Agaricomycetidae</taxon>
        <taxon>Agaricales</taxon>
        <taxon>Agaricineae</taxon>
        <taxon>Bolbitiaceae</taxon>
        <taxon>Cyclocybe</taxon>
    </lineage>
</organism>
<dbReference type="InterPro" id="IPR011009">
    <property type="entry name" value="Kinase-like_dom_sf"/>
</dbReference>
<feature type="compositionally biased region" description="Acidic residues" evidence="1">
    <location>
        <begin position="534"/>
        <end position="577"/>
    </location>
</feature>
<feature type="domain" description="Protein kinase" evidence="2">
    <location>
        <begin position="283"/>
        <end position="700"/>
    </location>
</feature>
<feature type="compositionally biased region" description="Basic residues" evidence="1">
    <location>
        <begin position="822"/>
        <end position="844"/>
    </location>
</feature>
<evidence type="ECO:0000256" key="1">
    <source>
        <dbReference type="SAM" id="MobiDB-lite"/>
    </source>
</evidence>
<dbReference type="InterPro" id="IPR008266">
    <property type="entry name" value="Tyr_kinase_AS"/>
</dbReference>
<dbReference type="PANTHER" id="PTHR38248:SF2">
    <property type="entry name" value="FUNK1 11"/>
    <property type="match status" value="1"/>
</dbReference>
<feature type="region of interest" description="Disordered" evidence="1">
    <location>
        <begin position="153"/>
        <end position="172"/>
    </location>
</feature>
<dbReference type="OrthoDB" id="2747778at2759"/>
<feature type="compositionally biased region" description="Basic and acidic residues" evidence="1">
    <location>
        <begin position="521"/>
        <end position="533"/>
    </location>
</feature>
<evidence type="ECO:0000313" key="3">
    <source>
        <dbReference type="EMBL" id="CAA7269093.1"/>
    </source>
</evidence>
<dbReference type="SUPFAM" id="SSF56112">
    <property type="entry name" value="Protein kinase-like (PK-like)"/>
    <property type="match status" value="1"/>
</dbReference>
<dbReference type="Pfam" id="PF17667">
    <property type="entry name" value="Pkinase_fungal"/>
    <property type="match status" value="2"/>
</dbReference>
<feature type="compositionally biased region" description="Polar residues" evidence="1">
    <location>
        <begin position="162"/>
        <end position="172"/>
    </location>
</feature>
<accession>A0A8S0XR02</accession>
<name>A0A8S0XR02_CYCAE</name>
<feature type="region of interest" description="Disordered" evidence="1">
    <location>
        <begin position="1"/>
        <end position="37"/>
    </location>
</feature>
<dbReference type="EMBL" id="CACVBS010000074">
    <property type="protein sequence ID" value="CAA7269093.1"/>
    <property type="molecule type" value="Genomic_DNA"/>
</dbReference>
<feature type="compositionally biased region" description="Polar residues" evidence="1">
    <location>
        <begin position="807"/>
        <end position="820"/>
    </location>
</feature>
<dbReference type="GO" id="GO:0005524">
    <property type="term" value="F:ATP binding"/>
    <property type="evidence" value="ECO:0007669"/>
    <property type="project" value="InterPro"/>
</dbReference>
<reference evidence="3 4" key="1">
    <citation type="submission" date="2020-01" db="EMBL/GenBank/DDBJ databases">
        <authorList>
            <person name="Gupta K D."/>
        </authorList>
    </citation>
    <scope>NUCLEOTIDE SEQUENCE [LARGE SCALE GENOMIC DNA]</scope>
</reference>
<dbReference type="PROSITE" id="PS00109">
    <property type="entry name" value="PROTEIN_KINASE_TYR"/>
    <property type="match status" value="1"/>
</dbReference>
<dbReference type="PANTHER" id="PTHR38248">
    <property type="entry name" value="FUNK1 6"/>
    <property type="match status" value="1"/>
</dbReference>
<dbReference type="Proteomes" id="UP000467700">
    <property type="component" value="Unassembled WGS sequence"/>
</dbReference>
<feature type="region of interest" description="Disordered" evidence="1">
    <location>
        <begin position="503"/>
        <end position="579"/>
    </location>
</feature>
<gene>
    <name evidence="3" type="ORF">AAE3_LOCUS11323</name>
</gene>
<dbReference type="GO" id="GO:0004672">
    <property type="term" value="F:protein kinase activity"/>
    <property type="evidence" value="ECO:0007669"/>
    <property type="project" value="InterPro"/>
</dbReference>
<feature type="region of interest" description="Disordered" evidence="1">
    <location>
        <begin position="779"/>
        <end position="854"/>
    </location>
</feature>
<dbReference type="InterPro" id="IPR040976">
    <property type="entry name" value="Pkinase_fungal"/>
</dbReference>
<evidence type="ECO:0000259" key="2">
    <source>
        <dbReference type="PROSITE" id="PS50011"/>
    </source>
</evidence>
<dbReference type="InterPro" id="IPR000719">
    <property type="entry name" value="Prot_kinase_dom"/>
</dbReference>
<dbReference type="Gene3D" id="1.10.510.10">
    <property type="entry name" value="Transferase(Phosphotransferase) domain 1"/>
    <property type="match status" value="1"/>
</dbReference>